<dbReference type="Proteomes" id="UP000799118">
    <property type="component" value="Unassembled WGS sequence"/>
</dbReference>
<organism evidence="1 2">
    <name type="scientific">Gymnopus androsaceus JB14</name>
    <dbReference type="NCBI Taxonomy" id="1447944"/>
    <lineage>
        <taxon>Eukaryota</taxon>
        <taxon>Fungi</taxon>
        <taxon>Dikarya</taxon>
        <taxon>Basidiomycota</taxon>
        <taxon>Agaricomycotina</taxon>
        <taxon>Agaricomycetes</taxon>
        <taxon>Agaricomycetidae</taxon>
        <taxon>Agaricales</taxon>
        <taxon>Marasmiineae</taxon>
        <taxon>Omphalotaceae</taxon>
        <taxon>Gymnopus</taxon>
    </lineage>
</organism>
<protein>
    <submittedName>
        <fullName evidence="1">Uncharacterized protein</fullName>
    </submittedName>
</protein>
<proteinExistence type="predicted"/>
<evidence type="ECO:0000313" key="2">
    <source>
        <dbReference type="Proteomes" id="UP000799118"/>
    </source>
</evidence>
<dbReference type="AlphaFoldDB" id="A0A6A4HVY9"/>
<reference evidence="1" key="1">
    <citation type="journal article" date="2019" name="Environ. Microbiol.">
        <title>Fungal ecological strategies reflected in gene transcription - a case study of two litter decomposers.</title>
        <authorList>
            <person name="Barbi F."/>
            <person name="Kohler A."/>
            <person name="Barry K."/>
            <person name="Baskaran P."/>
            <person name="Daum C."/>
            <person name="Fauchery L."/>
            <person name="Ihrmark K."/>
            <person name="Kuo A."/>
            <person name="LaButti K."/>
            <person name="Lipzen A."/>
            <person name="Morin E."/>
            <person name="Grigoriev I.V."/>
            <person name="Henrissat B."/>
            <person name="Lindahl B."/>
            <person name="Martin F."/>
        </authorList>
    </citation>
    <scope>NUCLEOTIDE SEQUENCE</scope>
    <source>
        <strain evidence="1">JB14</strain>
    </source>
</reference>
<keyword evidence="2" id="KW-1185">Reference proteome</keyword>
<evidence type="ECO:0000313" key="1">
    <source>
        <dbReference type="EMBL" id="KAE9402376.1"/>
    </source>
</evidence>
<accession>A0A6A4HVY9</accession>
<sequence length="250" mass="27635">MPCTTTFLTRLGRRERPIRATILYPLETSLSQDVTKSSTSWALVVLPPNVCGCFLQGSRGYCGLFIPQMLENLTMFSPFKITSSHKPGRQGFTSRKRSRRFRSIHIAASPLPDYQPGATMHYASPEIRSEGRAGFPLFEAFLGSDIDILRQILEILGKLPGASSKSESFGLRGTPVNQAGLLLNSEKSSIREKVCSIGDSDDPPHSFTNGPMMEKPVLDEDEVEFLMDLLEKILSGGEDYDGWGDQKSLV</sequence>
<dbReference type="EMBL" id="ML769435">
    <property type="protein sequence ID" value="KAE9402376.1"/>
    <property type="molecule type" value="Genomic_DNA"/>
</dbReference>
<name>A0A6A4HVY9_9AGAR</name>
<gene>
    <name evidence="1" type="ORF">BT96DRAFT_1017630</name>
</gene>